<proteinExistence type="predicted"/>
<protein>
    <submittedName>
        <fullName evidence="2">Uncharacterized protein</fullName>
    </submittedName>
</protein>
<dbReference type="Proteomes" id="UP000053555">
    <property type="component" value="Unassembled WGS sequence"/>
</dbReference>
<evidence type="ECO:0000256" key="1">
    <source>
        <dbReference type="SAM" id="MobiDB-lite"/>
    </source>
</evidence>
<organism evidence="2">
    <name type="scientific">Glycine soja</name>
    <name type="common">Wild soybean</name>
    <dbReference type="NCBI Taxonomy" id="3848"/>
    <lineage>
        <taxon>Eukaryota</taxon>
        <taxon>Viridiplantae</taxon>
        <taxon>Streptophyta</taxon>
        <taxon>Embryophyta</taxon>
        <taxon>Tracheophyta</taxon>
        <taxon>Spermatophyta</taxon>
        <taxon>Magnoliopsida</taxon>
        <taxon>eudicotyledons</taxon>
        <taxon>Gunneridae</taxon>
        <taxon>Pentapetalae</taxon>
        <taxon>rosids</taxon>
        <taxon>fabids</taxon>
        <taxon>Fabales</taxon>
        <taxon>Fabaceae</taxon>
        <taxon>Papilionoideae</taxon>
        <taxon>50 kb inversion clade</taxon>
        <taxon>NPAAA clade</taxon>
        <taxon>indigoferoid/millettioid clade</taxon>
        <taxon>Phaseoleae</taxon>
        <taxon>Glycine</taxon>
        <taxon>Glycine subgen. Soja</taxon>
    </lineage>
</organism>
<reference evidence="2" key="1">
    <citation type="submission" date="2014-07" db="EMBL/GenBank/DDBJ databases">
        <title>Identification of a novel salt tolerance gene in wild soybean by whole-genome sequencing.</title>
        <authorList>
            <person name="Lam H.-M."/>
            <person name="Qi X."/>
            <person name="Li M.-W."/>
            <person name="Liu X."/>
            <person name="Xie M."/>
            <person name="Ni M."/>
            <person name="Xu X."/>
        </authorList>
    </citation>
    <scope>NUCLEOTIDE SEQUENCE [LARGE SCALE GENOMIC DNA]</scope>
    <source>
        <tissue evidence="2">Root</tissue>
    </source>
</reference>
<dbReference type="EMBL" id="KN645772">
    <property type="protein sequence ID" value="KHN40725.1"/>
    <property type="molecule type" value="Genomic_DNA"/>
</dbReference>
<name>A0A0B2S663_GLYSO</name>
<accession>A0A0B2S663</accession>
<gene>
    <name evidence="2" type="ORF">glysoja_048712</name>
</gene>
<sequence>MASRAEQPINEVKHSSGEWRGGTNVGNFVTATKVEAGQNVKEEPEAMVISSDDEPEAVKG</sequence>
<evidence type="ECO:0000313" key="2">
    <source>
        <dbReference type="EMBL" id="KHN40725.1"/>
    </source>
</evidence>
<dbReference type="AlphaFoldDB" id="A0A0B2S663"/>
<feature type="region of interest" description="Disordered" evidence="1">
    <location>
        <begin position="1"/>
        <end position="60"/>
    </location>
</feature>
<feature type="compositionally biased region" description="Acidic residues" evidence="1">
    <location>
        <begin position="51"/>
        <end position="60"/>
    </location>
</feature>